<accession>A0A8J2JGA8</accession>
<feature type="chain" id="PRO_5035179522" description="Cytochrome P450" evidence="4">
    <location>
        <begin position="17"/>
        <end position="160"/>
    </location>
</feature>
<evidence type="ECO:0000313" key="5">
    <source>
        <dbReference type="EMBL" id="CAG7716270.1"/>
    </source>
</evidence>
<evidence type="ECO:0000256" key="4">
    <source>
        <dbReference type="SAM" id="SignalP"/>
    </source>
</evidence>
<reference evidence="5" key="1">
    <citation type="submission" date="2021-06" db="EMBL/GenBank/DDBJ databases">
        <authorList>
            <person name="Hodson N. C."/>
            <person name="Mongue J. A."/>
            <person name="Jaron S. K."/>
        </authorList>
    </citation>
    <scope>NUCLEOTIDE SEQUENCE</scope>
</reference>
<evidence type="ECO:0000313" key="6">
    <source>
        <dbReference type="Proteomes" id="UP000708208"/>
    </source>
</evidence>
<evidence type="ECO:0000256" key="1">
    <source>
        <dbReference type="ARBA" id="ARBA00010617"/>
    </source>
</evidence>
<sequence length="160" mass="18339">MIFIILVFLLAFLAWCFLGAVQRPRNFPPGPSGLPIVGNALRLGKSNYKTVLALREKYGDIIGLRMGTKWFVYLINPDDAREAFRKPEFSGRTGYNVLMDTTAEELNSGLSFGYGKKWVDHRRFTLRTLRDFGFAKTASEGERYAHDDPQMKDLMRMFSE</sequence>
<dbReference type="GO" id="GO:0020037">
    <property type="term" value="F:heme binding"/>
    <property type="evidence" value="ECO:0007669"/>
    <property type="project" value="InterPro"/>
</dbReference>
<proteinExistence type="inferred from homology"/>
<dbReference type="OrthoDB" id="3934656at2759"/>
<gene>
    <name evidence="5" type="ORF">AFUS01_LOCUS5791</name>
</gene>
<dbReference type="Pfam" id="PF00067">
    <property type="entry name" value="p450"/>
    <property type="match status" value="1"/>
</dbReference>
<dbReference type="Proteomes" id="UP000708208">
    <property type="component" value="Unassembled WGS sequence"/>
</dbReference>
<comment type="caution">
    <text evidence="5">The sequence shown here is derived from an EMBL/GenBank/DDBJ whole genome shotgun (WGS) entry which is preliminary data.</text>
</comment>
<comment type="similarity">
    <text evidence="1">Belongs to the cytochrome P450 family.</text>
</comment>
<dbReference type="EMBL" id="CAJVCH010037205">
    <property type="protein sequence ID" value="CAG7716270.1"/>
    <property type="molecule type" value="Genomic_DNA"/>
</dbReference>
<evidence type="ECO:0000256" key="2">
    <source>
        <dbReference type="ARBA" id="ARBA00022723"/>
    </source>
</evidence>
<evidence type="ECO:0000256" key="3">
    <source>
        <dbReference type="ARBA" id="ARBA00023004"/>
    </source>
</evidence>
<dbReference type="InterPro" id="IPR001128">
    <property type="entry name" value="Cyt_P450"/>
</dbReference>
<keyword evidence="4" id="KW-0732">Signal</keyword>
<dbReference type="GO" id="GO:0004497">
    <property type="term" value="F:monooxygenase activity"/>
    <property type="evidence" value="ECO:0007669"/>
    <property type="project" value="InterPro"/>
</dbReference>
<dbReference type="AlphaFoldDB" id="A0A8J2JGA8"/>
<protein>
    <recommendedName>
        <fullName evidence="7">Cytochrome P450</fullName>
    </recommendedName>
</protein>
<organism evidence="5 6">
    <name type="scientific">Allacma fusca</name>
    <dbReference type="NCBI Taxonomy" id="39272"/>
    <lineage>
        <taxon>Eukaryota</taxon>
        <taxon>Metazoa</taxon>
        <taxon>Ecdysozoa</taxon>
        <taxon>Arthropoda</taxon>
        <taxon>Hexapoda</taxon>
        <taxon>Collembola</taxon>
        <taxon>Symphypleona</taxon>
        <taxon>Sminthuridae</taxon>
        <taxon>Allacma</taxon>
    </lineage>
</organism>
<dbReference type="PANTHER" id="PTHR24300">
    <property type="entry name" value="CYTOCHROME P450 508A4-RELATED"/>
    <property type="match status" value="1"/>
</dbReference>
<keyword evidence="2" id="KW-0479">Metal-binding</keyword>
<dbReference type="GO" id="GO:0005506">
    <property type="term" value="F:iron ion binding"/>
    <property type="evidence" value="ECO:0007669"/>
    <property type="project" value="InterPro"/>
</dbReference>
<keyword evidence="3" id="KW-0408">Iron</keyword>
<name>A0A8J2JGA8_9HEXA</name>
<feature type="signal peptide" evidence="4">
    <location>
        <begin position="1"/>
        <end position="16"/>
    </location>
</feature>
<keyword evidence="6" id="KW-1185">Reference proteome</keyword>
<dbReference type="GO" id="GO:0016705">
    <property type="term" value="F:oxidoreductase activity, acting on paired donors, with incorporation or reduction of molecular oxygen"/>
    <property type="evidence" value="ECO:0007669"/>
    <property type="project" value="InterPro"/>
</dbReference>
<dbReference type="InterPro" id="IPR050182">
    <property type="entry name" value="Cytochrome_P450_fam2"/>
</dbReference>
<evidence type="ECO:0008006" key="7">
    <source>
        <dbReference type="Google" id="ProtNLM"/>
    </source>
</evidence>